<protein>
    <submittedName>
        <fullName evidence="1">Uncharacterized protein</fullName>
    </submittedName>
</protein>
<reference evidence="1" key="1">
    <citation type="submission" date="2021-05" db="EMBL/GenBank/DDBJ databases">
        <authorList>
            <person name="Khan N."/>
        </authorList>
    </citation>
    <scope>NUCLEOTIDE SEQUENCE</scope>
</reference>
<gene>
    <name evidence="1" type="ORF">FEQUK3_LOCUS4402</name>
</gene>
<dbReference type="EMBL" id="CAJSTJ010000126">
    <property type="protein sequence ID" value="CAG7558692.1"/>
    <property type="molecule type" value="Genomic_DNA"/>
</dbReference>
<dbReference type="AlphaFoldDB" id="A0A8J2IRW9"/>
<sequence>MALNNPFEKLPAELTTMVLGLLESTDIESLINADPHMLRVFRQHELVILRPLRRSISRQFPCEDLTQAVIACRLRQLESTPLCLDRAKYQELVKPILTQPSEALPVTELKLGAISDLHRLFHEVEVFTSAYSREAWEMTQDAVADYNMQPTTESTRLPLSVPLSGREEEMIKRAYLLFDSCRHTLWFSTSLLQDYYYPVTTASTYYIPWEPAYRNKLQNVRAFQAVLRFLLRGYRRLLYQVDDLIAGESSGITSRPQTRELLERPSRDNLQFPAYLCSLGYHPLLNSQEISSATESVISLYTRYSQLKQNRHTCPLVAVANLKEAVKVLFAGSETKRDFWTSGAFMFDCERRWQLDDNWYDQTFDLIEDGEGYELLGRV</sequence>
<accession>A0A8J2IRW9</accession>
<comment type="caution">
    <text evidence="1">The sequence shown here is derived from an EMBL/GenBank/DDBJ whole genome shotgun (WGS) entry which is preliminary data.</text>
</comment>
<organism evidence="1 2">
    <name type="scientific">Fusarium equiseti</name>
    <name type="common">Fusarium scirpi</name>
    <dbReference type="NCBI Taxonomy" id="61235"/>
    <lineage>
        <taxon>Eukaryota</taxon>
        <taxon>Fungi</taxon>
        <taxon>Dikarya</taxon>
        <taxon>Ascomycota</taxon>
        <taxon>Pezizomycotina</taxon>
        <taxon>Sordariomycetes</taxon>
        <taxon>Hypocreomycetidae</taxon>
        <taxon>Hypocreales</taxon>
        <taxon>Nectriaceae</taxon>
        <taxon>Fusarium</taxon>
        <taxon>Fusarium incarnatum-equiseti species complex</taxon>
    </lineage>
</organism>
<proteinExistence type="predicted"/>
<evidence type="ECO:0000313" key="1">
    <source>
        <dbReference type="EMBL" id="CAG7558692.1"/>
    </source>
</evidence>
<dbReference type="Proteomes" id="UP000693738">
    <property type="component" value="Unassembled WGS sequence"/>
</dbReference>
<name>A0A8J2IRW9_FUSEQ</name>
<evidence type="ECO:0000313" key="2">
    <source>
        <dbReference type="Proteomes" id="UP000693738"/>
    </source>
</evidence>